<dbReference type="PROSITE" id="PS50975">
    <property type="entry name" value="ATP_GRASP"/>
    <property type="match status" value="1"/>
</dbReference>
<dbReference type="InterPro" id="IPR011761">
    <property type="entry name" value="ATP-grasp"/>
</dbReference>
<dbReference type="InterPro" id="IPR013815">
    <property type="entry name" value="ATP_grasp_subdomain_1"/>
</dbReference>
<accession>A0ABV1RKU1</accession>
<evidence type="ECO:0000256" key="2">
    <source>
        <dbReference type="ARBA" id="ARBA00023211"/>
    </source>
</evidence>
<evidence type="ECO:0000256" key="1">
    <source>
        <dbReference type="ARBA" id="ARBA00022598"/>
    </source>
</evidence>
<reference evidence="5 6" key="1">
    <citation type="submission" date="2024-06" db="EMBL/GenBank/DDBJ databases">
        <authorList>
            <person name="Chen R.Y."/>
        </authorList>
    </citation>
    <scope>NUCLEOTIDE SEQUENCE [LARGE SCALE GENOMIC DNA]</scope>
    <source>
        <strain evidence="5 6">D2</strain>
    </source>
</reference>
<keyword evidence="3" id="KW-0547">Nucleotide-binding</keyword>
<keyword evidence="2" id="KW-0464">Manganese</keyword>
<proteinExistence type="predicted"/>
<keyword evidence="3" id="KW-0067">ATP-binding</keyword>
<dbReference type="RefSeq" id="WP_143872686.1">
    <property type="nucleotide sequence ID" value="NZ_CP041660.1"/>
</dbReference>
<gene>
    <name evidence="5" type="ORF">ABS311_16860</name>
</gene>
<dbReference type="InterPro" id="IPR025839">
    <property type="entry name" value="RLAN_dom"/>
</dbReference>
<dbReference type="Pfam" id="PF07478">
    <property type="entry name" value="Dala_Dala_lig_C"/>
    <property type="match status" value="1"/>
</dbReference>
<evidence type="ECO:0000313" key="6">
    <source>
        <dbReference type="Proteomes" id="UP001467690"/>
    </source>
</evidence>
<evidence type="ECO:0000313" key="5">
    <source>
        <dbReference type="EMBL" id="MER2493551.1"/>
    </source>
</evidence>
<dbReference type="Proteomes" id="UP001467690">
    <property type="component" value="Unassembled WGS sequence"/>
</dbReference>
<dbReference type="SUPFAM" id="SSF56059">
    <property type="entry name" value="Glutathione synthetase ATP-binding domain-like"/>
    <property type="match status" value="1"/>
</dbReference>
<evidence type="ECO:0000259" key="4">
    <source>
        <dbReference type="PROSITE" id="PS50975"/>
    </source>
</evidence>
<keyword evidence="6" id="KW-1185">Reference proteome</keyword>
<organism evidence="5 6">
    <name type="scientific">Catenovulum sediminis</name>
    <dbReference type="NCBI Taxonomy" id="1740262"/>
    <lineage>
        <taxon>Bacteria</taxon>
        <taxon>Pseudomonadati</taxon>
        <taxon>Pseudomonadota</taxon>
        <taxon>Gammaproteobacteria</taxon>
        <taxon>Alteromonadales</taxon>
        <taxon>Alteromonadaceae</taxon>
        <taxon>Catenovulum</taxon>
    </lineage>
</organism>
<protein>
    <submittedName>
        <fullName evidence="5">RimK family protein</fullName>
    </submittedName>
</protein>
<dbReference type="Gene3D" id="3.30.1490.20">
    <property type="entry name" value="ATP-grasp fold, A domain"/>
    <property type="match status" value="1"/>
</dbReference>
<evidence type="ECO:0000256" key="3">
    <source>
        <dbReference type="PROSITE-ProRule" id="PRU00409"/>
    </source>
</evidence>
<comment type="caution">
    <text evidence="5">The sequence shown here is derived from an EMBL/GenBank/DDBJ whole genome shotgun (WGS) entry which is preliminary data.</text>
</comment>
<dbReference type="PANTHER" id="PTHR21621:SF0">
    <property type="entry name" value="BETA-CITRYLGLUTAMATE SYNTHASE B-RELATED"/>
    <property type="match status" value="1"/>
</dbReference>
<keyword evidence="1" id="KW-0436">Ligase</keyword>
<dbReference type="InterPro" id="IPR011095">
    <property type="entry name" value="Dala_Dala_lig_C"/>
</dbReference>
<sequence>MFTSFVVSDEYLSLEGKDVKDNFLLTFDQYLAEHPRKDLRKVKIINLCDTDQYLSKGYYCSLLAEARGHKVLPSVNTINDLRNEQLYKPQLSDTVMPAVLQKLRKHEQRSLTLYIYFGQADISGFEALAKKLFMQFPAPILSVEIDIINCCITDINCRSYTGLNESQFQKFEKALLDFNQRLWLTSRPKKRYRWDMAILVDENEALPPSDKVALAKMVKAAAKVGIRAEFIGENDYAKLNEFDALFIRVTTAIDHYTYRFARKAELEGLVVIDDPTSILRCCNKVFLQDAFSYNKVPALKTISVSNASQVQLDKIESEFTYPMVLKVPESAFSKGVFKVQNRDELHGRLSELLNQSALVLIQTYLFTEFDWRIGVLNNKPLYACKYHMARNHWQIYKHDESTVDSGGFDTLPTFEVPKVVLDAALKAAKVIGSGLYGVDIKQHNNQAYVIEINDNPSLDSEVEDLYLGDELYMIIMSEMARRLEQRGR</sequence>
<dbReference type="PANTHER" id="PTHR21621">
    <property type="entry name" value="RIBOSOMAL PROTEIN S6 MODIFICATION PROTEIN"/>
    <property type="match status" value="1"/>
</dbReference>
<dbReference type="EMBL" id="JBELOE010000265">
    <property type="protein sequence ID" value="MER2493551.1"/>
    <property type="molecule type" value="Genomic_DNA"/>
</dbReference>
<feature type="domain" description="ATP-grasp" evidence="4">
    <location>
        <begin position="288"/>
        <end position="480"/>
    </location>
</feature>
<dbReference type="Gene3D" id="3.30.470.20">
    <property type="entry name" value="ATP-grasp fold, B domain"/>
    <property type="match status" value="1"/>
</dbReference>
<name>A0ABV1RKU1_9ALTE</name>
<dbReference type="Pfam" id="PF14401">
    <property type="entry name" value="RLAN"/>
    <property type="match status" value="1"/>
</dbReference>